<evidence type="ECO:0000256" key="1">
    <source>
        <dbReference type="ARBA" id="ARBA00022679"/>
    </source>
</evidence>
<keyword evidence="3" id="KW-0489">Methyltransferase</keyword>
<evidence type="ECO:0000313" key="4">
    <source>
        <dbReference type="Proteomes" id="UP000242310"/>
    </source>
</evidence>
<dbReference type="EMBL" id="PYAV01000003">
    <property type="protein sequence ID" value="PSL50418.1"/>
    <property type="molecule type" value="Genomic_DNA"/>
</dbReference>
<dbReference type="InterPro" id="IPR041698">
    <property type="entry name" value="Methyltransf_25"/>
</dbReference>
<protein>
    <submittedName>
        <fullName evidence="3">Methyltransferase family protein</fullName>
    </submittedName>
</protein>
<sequence>MLEDEQISAIRKAEADYHHAYYTAHHVYEKGTWLERPDSLVTAWIQSQPQESAFEVLDLACGVGRNLFPVLKQFPKARGTGVDLLNSAVETAQQYAKDTGLSPRCRWEVKDQDAFTITPKSWDLIMAFASLEHTASPRHLHKLLHRMAEGTSFGGTNVLAMNTEATETIQKTGETYRALFETNIDAADALSLINVAYQNWHRLKLTIEPVTFPIRRDGCAITVNAKQIRALVKRPLLH</sequence>
<evidence type="ECO:0000259" key="2">
    <source>
        <dbReference type="Pfam" id="PF13649"/>
    </source>
</evidence>
<dbReference type="CDD" id="cd02440">
    <property type="entry name" value="AdoMet_MTases"/>
    <property type="match status" value="1"/>
</dbReference>
<dbReference type="Pfam" id="PF13649">
    <property type="entry name" value="Methyltransf_25"/>
    <property type="match status" value="1"/>
</dbReference>
<accession>A0A2P8HW60</accession>
<dbReference type="GO" id="GO:0008168">
    <property type="term" value="F:methyltransferase activity"/>
    <property type="evidence" value="ECO:0007669"/>
    <property type="project" value="UniProtKB-KW"/>
</dbReference>
<feature type="domain" description="Methyltransferase" evidence="2">
    <location>
        <begin position="56"/>
        <end position="152"/>
    </location>
</feature>
<dbReference type="Gene3D" id="3.40.50.150">
    <property type="entry name" value="Vaccinia Virus protein VP39"/>
    <property type="match status" value="1"/>
</dbReference>
<keyword evidence="1 3" id="KW-0808">Transferase</keyword>
<gene>
    <name evidence="3" type="ORF">B0H94_10329</name>
</gene>
<reference evidence="3 4" key="1">
    <citation type="submission" date="2018-03" db="EMBL/GenBank/DDBJ databases">
        <title>Genomic Encyclopedia of Type Strains, Phase III (KMG-III): the genomes of soil and plant-associated and newly described type strains.</title>
        <authorList>
            <person name="Whitman W."/>
        </authorList>
    </citation>
    <scope>NUCLEOTIDE SEQUENCE [LARGE SCALE GENOMIC DNA]</scope>
    <source>
        <strain evidence="3 4">CGMCC 1.07653</strain>
    </source>
</reference>
<evidence type="ECO:0000313" key="3">
    <source>
        <dbReference type="EMBL" id="PSL50418.1"/>
    </source>
</evidence>
<organism evidence="3 4">
    <name type="scientific">Salsuginibacillus halophilus</name>
    <dbReference type="NCBI Taxonomy" id="517424"/>
    <lineage>
        <taxon>Bacteria</taxon>
        <taxon>Bacillati</taxon>
        <taxon>Bacillota</taxon>
        <taxon>Bacilli</taxon>
        <taxon>Bacillales</taxon>
        <taxon>Bacillaceae</taxon>
        <taxon>Salsuginibacillus</taxon>
    </lineage>
</organism>
<dbReference type="InterPro" id="IPR029063">
    <property type="entry name" value="SAM-dependent_MTases_sf"/>
</dbReference>
<dbReference type="RefSeq" id="WP_106587753.1">
    <property type="nucleotide sequence ID" value="NZ_PYAV01000003.1"/>
</dbReference>
<name>A0A2P8HW60_9BACI</name>
<keyword evidence="4" id="KW-1185">Reference proteome</keyword>
<proteinExistence type="predicted"/>
<dbReference type="SUPFAM" id="SSF53335">
    <property type="entry name" value="S-adenosyl-L-methionine-dependent methyltransferases"/>
    <property type="match status" value="1"/>
</dbReference>
<dbReference type="OrthoDB" id="9804312at2"/>
<comment type="caution">
    <text evidence="3">The sequence shown here is derived from an EMBL/GenBank/DDBJ whole genome shotgun (WGS) entry which is preliminary data.</text>
</comment>
<dbReference type="GO" id="GO:0032259">
    <property type="term" value="P:methylation"/>
    <property type="evidence" value="ECO:0007669"/>
    <property type="project" value="UniProtKB-KW"/>
</dbReference>
<dbReference type="AlphaFoldDB" id="A0A2P8HW60"/>
<dbReference type="PANTHER" id="PTHR43861">
    <property type="entry name" value="TRANS-ACONITATE 2-METHYLTRANSFERASE-RELATED"/>
    <property type="match status" value="1"/>
</dbReference>
<dbReference type="Proteomes" id="UP000242310">
    <property type="component" value="Unassembled WGS sequence"/>
</dbReference>